<dbReference type="Proteomes" id="UP000187203">
    <property type="component" value="Unassembled WGS sequence"/>
</dbReference>
<evidence type="ECO:0000259" key="5">
    <source>
        <dbReference type="PROSITE" id="PS50222"/>
    </source>
</evidence>
<dbReference type="GO" id="GO:0005509">
    <property type="term" value="F:calcium ion binding"/>
    <property type="evidence" value="ECO:0007669"/>
    <property type="project" value="InterPro"/>
</dbReference>
<dbReference type="SUPFAM" id="SSF47473">
    <property type="entry name" value="EF-hand"/>
    <property type="match status" value="1"/>
</dbReference>
<keyword evidence="2" id="KW-0479">Metal-binding</keyword>
<reference evidence="7" key="1">
    <citation type="submission" date="2013-09" db="EMBL/GenBank/DDBJ databases">
        <title>Corchorus olitorius genome sequencing.</title>
        <authorList>
            <person name="Alam M."/>
            <person name="Haque M.S."/>
            <person name="Islam M.S."/>
            <person name="Emdad E.M."/>
            <person name="Islam M.M."/>
            <person name="Ahmed B."/>
            <person name="Halim A."/>
            <person name="Hossen Q.M.M."/>
            <person name="Hossain M.Z."/>
            <person name="Ahmed R."/>
            <person name="Khan M.M."/>
            <person name="Islam R."/>
            <person name="Rashid M.M."/>
            <person name="Khan S.A."/>
            <person name="Rahman M.S."/>
            <person name="Alam M."/>
            <person name="Yahiya A.S."/>
            <person name="Khan M.S."/>
            <person name="Azam M.S."/>
            <person name="Haque T."/>
            <person name="Lashkar M.Z.H."/>
            <person name="Akhand A.I."/>
            <person name="Morshed G."/>
            <person name="Roy S."/>
            <person name="Uddin K.S."/>
            <person name="Rabeya T."/>
            <person name="Hossain A.S."/>
            <person name="Chowdhury A."/>
            <person name="Snigdha A.R."/>
            <person name="Mortoza M.S."/>
            <person name="Matin S.A."/>
            <person name="Hoque S.M.E."/>
            <person name="Islam M.K."/>
            <person name="Roy D.K."/>
            <person name="Haider R."/>
            <person name="Moosa M.M."/>
            <person name="Elias S.M."/>
            <person name="Hasan A.M."/>
            <person name="Jahan S."/>
            <person name="Shafiuddin M."/>
            <person name="Mahmood N."/>
            <person name="Shommy N.S."/>
        </authorList>
    </citation>
    <scope>NUCLEOTIDE SEQUENCE [LARGE SCALE GENOMIC DNA]</scope>
    <source>
        <strain evidence="7">cv. O-4</strain>
    </source>
</reference>
<dbReference type="PANTHER" id="PTHR46311">
    <property type="entry name" value="CALCIUM-BINDING PROTEIN 8-RELATED"/>
    <property type="match status" value="1"/>
</dbReference>
<keyword evidence="7" id="KW-1185">Reference proteome</keyword>
<keyword evidence="4" id="KW-0106">Calcium</keyword>
<comment type="function">
    <text evidence="1">Potential calcium sensor.</text>
</comment>
<dbReference type="InterPro" id="IPR002048">
    <property type="entry name" value="EF_hand_dom"/>
</dbReference>
<gene>
    <name evidence="6" type="ORF">COLO4_11245</name>
</gene>
<evidence type="ECO:0000256" key="1">
    <source>
        <dbReference type="ARBA" id="ARBA00003291"/>
    </source>
</evidence>
<dbReference type="Gene3D" id="1.10.238.10">
    <property type="entry name" value="EF-hand"/>
    <property type="match status" value="2"/>
</dbReference>
<organism evidence="6 7">
    <name type="scientific">Corchorus olitorius</name>
    <dbReference type="NCBI Taxonomy" id="93759"/>
    <lineage>
        <taxon>Eukaryota</taxon>
        <taxon>Viridiplantae</taxon>
        <taxon>Streptophyta</taxon>
        <taxon>Embryophyta</taxon>
        <taxon>Tracheophyta</taxon>
        <taxon>Spermatophyta</taxon>
        <taxon>Magnoliopsida</taxon>
        <taxon>eudicotyledons</taxon>
        <taxon>Gunneridae</taxon>
        <taxon>Pentapetalae</taxon>
        <taxon>rosids</taxon>
        <taxon>malvids</taxon>
        <taxon>Malvales</taxon>
        <taxon>Malvaceae</taxon>
        <taxon>Grewioideae</taxon>
        <taxon>Apeibeae</taxon>
        <taxon>Corchorus</taxon>
    </lineage>
</organism>
<dbReference type="InterPro" id="IPR011992">
    <property type="entry name" value="EF-hand-dom_pair"/>
</dbReference>
<evidence type="ECO:0000313" key="7">
    <source>
        <dbReference type="Proteomes" id="UP000187203"/>
    </source>
</evidence>
<dbReference type="PANTHER" id="PTHR46311:SF5">
    <property type="entry name" value="EF-HAND DOMAIN-CONTAINING PROTEIN"/>
    <property type="match status" value="1"/>
</dbReference>
<comment type="caution">
    <text evidence="6">The sequence shown here is derived from an EMBL/GenBank/DDBJ whole genome shotgun (WGS) entry which is preliminary data.</text>
</comment>
<dbReference type="AlphaFoldDB" id="A0A1R3K594"/>
<dbReference type="SMART" id="SM00054">
    <property type="entry name" value="EFh"/>
    <property type="match status" value="4"/>
</dbReference>
<evidence type="ECO:0000256" key="4">
    <source>
        <dbReference type="ARBA" id="ARBA00022837"/>
    </source>
</evidence>
<dbReference type="STRING" id="93759.A0A1R3K594"/>
<proteinExistence type="predicted"/>
<dbReference type="InterPro" id="IPR051111">
    <property type="entry name" value="Ca-binding_regulatory"/>
</dbReference>
<name>A0A1R3K594_9ROSI</name>
<dbReference type="CDD" id="cd00051">
    <property type="entry name" value="EFh"/>
    <property type="match status" value="2"/>
</dbReference>
<dbReference type="FunFam" id="1.10.238.10:FF:000313">
    <property type="entry name" value="Probable calcium-binding protein CML16"/>
    <property type="match status" value="1"/>
</dbReference>
<accession>A0A1R3K594</accession>
<dbReference type="Pfam" id="PF13499">
    <property type="entry name" value="EF-hand_7"/>
    <property type="match status" value="2"/>
</dbReference>
<dbReference type="PROSITE" id="PS50222">
    <property type="entry name" value="EF_HAND_2"/>
    <property type="match status" value="3"/>
</dbReference>
<dbReference type="EMBL" id="AWUE01014659">
    <property type="protein sequence ID" value="OMP02260.1"/>
    <property type="molecule type" value="Genomic_DNA"/>
</dbReference>
<evidence type="ECO:0000256" key="3">
    <source>
        <dbReference type="ARBA" id="ARBA00022737"/>
    </source>
</evidence>
<evidence type="ECO:0000256" key="2">
    <source>
        <dbReference type="ARBA" id="ARBA00022723"/>
    </source>
</evidence>
<sequence length="173" mass="18860">MTTTVSSSIRRAAAAEEQQQQVKQLKDIFKRFDMDSDGSLTHLELAALLRSLGLKPSGEQLHMLVGNMDANGNGLVEFDELVNAIMPDMSQQILINQAQLLEVFQSFDRDGNGFITAAELAGSMAKMGHPLTYPELTDMMKLADTNGDGVLSFHEFAHIMAKSAADFLGLKLA</sequence>
<dbReference type="OrthoDB" id="26525at2759"/>
<keyword evidence="3" id="KW-0677">Repeat</keyword>
<evidence type="ECO:0000313" key="6">
    <source>
        <dbReference type="EMBL" id="OMP02260.1"/>
    </source>
</evidence>
<feature type="domain" description="EF-hand" evidence="5">
    <location>
        <begin position="131"/>
        <end position="166"/>
    </location>
</feature>
<feature type="domain" description="EF-hand" evidence="5">
    <location>
        <begin position="20"/>
        <end position="55"/>
    </location>
</feature>
<dbReference type="PROSITE" id="PS00018">
    <property type="entry name" value="EF_HAND_1"/>
    <property type="match status" value="4"/>
</dbReference>
<dbReference type="InterPro" id="IPR018247">
    <property type="entry name" value="EF_Hand_1_Ca_BS"/>
</dbReference>
<feature type="domain" description="EF-hand" evidence="5">
    <location>
        <begin position="95"/>
        <end position="130"/>
    </location>
</feature>
<protein>
    <submittedName>
        <fullName evidence="6">Calcium-binding EF-hand</fullName>
    </submittedName>
</protein>